<dbReference type="InterPro" id="IPR025419">
    <property type="entry name" value="DUF4142"/>
</dbReference>
<dbReference type="PANTHER" id="PTHR38593">
    <property type="entry name" value="BLR2558 PROTEIN"/>
    <property type="match status" value="1"/>
</dbReference>
<dbReference type="RefSeq" id="WP_086568254.1">
    <property type="nucleotide sequence ID" value="NZ_NGFP01000010.1"/>
</dbReference>
<organism evidence="4 5">
    <name type="scientific">Streptosporangium minutum</name>
    <dbReference type="NCBI Taxonomy" id="569862"/>
    <lineage>
        <taxon>Bacteria</taxon>
        <taxon>Bacillati</taxon>
        <taxon>Actinomycetota</taxon>
        <taxon>Actinomycetes</taxon>
        <taxon>Streptosporangiales</taxon>
        <taxon>Streptosporangiaceae</taxon>
        <taxon>Streptosporangium</taxon>
    </lineage>
</organism>
<feature type="region of interest" description="Disordered" evidence="1">
    <location>
        <begin position="26"/>
        <end position="48"/>
    </location>
</feature>
<dbReference type="EMBL" id="NGFP01000010">
    <property type="protein sequence ID" value="OUC99222.1"/>
    <property type="molecule type" value="Genomic_DNA"/>
</dbReference>
<comment type="caution">
    <text evidence="4">The sequence shown here is derived from an EMBL/GenBank/DDBJ whole genome shotgun (WGS) entry which is preliminary data.</text>
</comment>
<feature type="signal peptide" evidence="2">
    <location>
        <begin position="1"/>
        <end position="19"/>
    </location>
</feature>
<accession>A0A243RVM0</accession>
<dbReference type="InterPro" id="IPR012347">
    <property type="entry name" value="Ferritin-like"/>
</dbReference>
<dbReference type="Proteomes" id="UP000194761">
    <property type="component" value="Unassembled WGS sequence"/>
</dbReference>
<dbReference type="AlphaFoldDB" id="A0A243RVM0"/>
<protein>
    <recommendedName>
        <fullName evidence="3">DUF4142 domain-containing protein</fullName>
    </recommendedName>
</protein>
<evidence type="ECO:0000313" key="5">
    <source>
        <dbReference type="Proteomes" id="UP000194761"/>
    </source>
</evidence>
<feature type="domain" description="DUF4142" evidence="3">
    <location>
        <begin position="52"/>
        <end position="183"/>
    </location>
</feature>
<feature type="chain" id="PRO_5038533578" description="DUF4142 domain-containing protein" evidence="2">
    <location>
        <begin position="20"/>
        <end position="213"/>
    </location>
</feature>
<dbReference type="Gene3D" id="1.20.1260.10">
    <property type="match status" value="1"/>
</dbReference>
<keyword evidence="5" id="KW-1185">Reference proteome</keyword>
<sequence length="213" mass="22021">MALHTPLAAIAATSAAVLALTGGSAASALTPTPMPRPTSTSTSSGEGRVPAQDRQFLIQAHQGNLAEIAAGKAAESKGKAGSVRSIGAMLVADHTKLDKKLQQVAQRLQVPLPSQPTARQQTKAKELNALSGVEFDKAWTKAMIYGHRAALAAANKEIADGSVPQVKALARASKPVIQEHLDRLLAAEKALGALSPARPPSILTVSLPRTAAR</sequence>
<evidence type="ECO:0000313" key="4">
    <source>
        <dbReference type="EMBL" id="OUC99222.1"/>
    </source>
</evidence>
<feature type="compositionally biased region" description="Low complexity" evidence="1">
    <location>
        <begin position="26"/>
        <end position="44"/>
    </location>
</feature>
<name>A0A243RVM0_9ACTN</name>
<evidence type="ECO:0000256" key="2">
    <source>
        <dbReference type="SAM" id="SignalP"/>
    </source>
</evidence>
<gene>
    <name evidence="4" type="ORF">CA984_04065</name>
</gene>
<evidence type="ECO:0000259" key="3">
    <source>
        <dbReference type="Pfam" id="PF13628"/>
    </source>
</evidence>
<dbReference type="PANTHER" id="PTHR38593:SF1">
    <property type="entry name" value="BLR2558 PROTEIN"/>
    <property type="match status" value="1"/>
</dbReference>
<keyword evidence="2" id="KW-0732">Signal</keyword>
<reference evidence="4 5" key="1">
    <citation type="submission" date="2017-05" db="EMBL/GenBank/DDBJ databases">
        <title>Biotechnological potential of actinobacteria isolated from South African environments.</title>
        <authorList>
            <person name="Le Roes-Hill M."/>
            <person name="Prins A."/>
            <person name="Durrell K.A."/>
        </authorList>
    </citation>
    <scope>NUCLEOTIDE SEQUENCE [LARGE SCALE GENOMIC DNA]</scope>
    <source>
        <strain evidence="4">M26</strain>
    </source>
</reference>
<proteinExistence type="predicted"/>
<dbReference type="Pfam" id="PF13628">
    <property type="entry name" value="DUF4142"/>
    <property type="match status" value="1"/>
</dbReference>
<evidence type="ECO:0000256" key="1">
    <source>
        <dbReference type="SAM" id="MobiDB-lite"/>
    </source>
</evidence>